<comment type="similarity">
    <text evidence="1">Belongs to the LysR transcriptional regulatory family.</text>
</comment>
<proteinExistence type="inferred from homology"/>
<dbReference type="PANTHER" id="PTHR30346">
    <property type="entry name" value="TRANSCRIPTIONAL DUAL REGULATOR HCAR-RELATED"/>
    <property type="match status" value="1"/>
</dbReference>
<dbReference type="EMBL" id="JBHUCM010000008">
    <property type="protein sequence ID" value="MFD1537223.1"/>
    <property type="molecule type" value="Genomic_DNA"/>
</dbReference>
<feature type="domain" description="HTH lysR-type" evidence="5">
    <location>
        <begin position="4"/>
        <end position="59"/>
    </location>
</feature>
<evidence type="ECO:0000313" key="7">
    <source>
        <dbReference type="Proteomes" id="UP001597097"/>
    </source>
</evidence>
<keyword evidence="3" id="KW-0238">DNA-binding</keyword>
<keyword evidence="2" id="KW-0805">Transcription regulation</keyword>
<dbReference type="Pfam" id="PF03466">
    <property type="entry name" value="LysR_substrate"/>
    <property type="match status" value="1"/>
</dbReference>
<reference evidence="7" key="1">
    <citation type="journal article" date="2019" name="Int. J. Syst. Evol. Microbiol.">
        <title>The Global Catalogue of Microorganisms (GCM) 10K type strain sequencing project: providing services to taxonomists for standard genome sequencing and annotation.</title>
        <authorList>
            <consortium name="The Broad Institute Genomics Platform"/>
            <consortium name="The Broad Institute Genome Sequencing Center for Infectious Disease"/>
            <person name="Wu L."/>
            <person name="Ma J."/>
        </authorList>
    </citation>
    <scope>NUCLEOTIDE SEQUENCE [LARGE SCALE GENOMIC DNA]</scope>
    <source>
        <strain evidence="7">CGMCC 1.15399</strain>
    </source>
</reference>
<evidence type="ECO:0000259" key="5">
    <source>
        <dbReference type="PROSITE" id="PS50931"/>
    </source>
</evidence>
<dbReference type="Pfam" id="PF00126">
    <property type="entry name" value="HTH_1"/>
    <property type="match status" value="1"/>
</dbReference>
<evidence type="ECO:0000256" key="4">
    <source>
        <dbReference type="ARBA" id="ARBA00023163"/>
    </source>
</evidence>
<dbReference type="PANTHER" id="PTHR30346:SF29">
    <property type="entry name" value="LYSR SUBSTRATE-BINDING"/>
    <property type="match status" value="1"/>
</dbReference>
<keyword evidence="4" id="KW-0804">Transcription</keyword>
<dbReference type="InterPro" id="IPR000847">
    <property type="entry name" value="LysR_HTH_N"/>
</dbReference>
<evidence type="ECO:0000256" key="2">
    <source>
        <dbReference type="ARBA" id="ARBA00023015"/>
    </source>
</evidence>
<evidence type="ECO:0000256" key="3">
    <source>
        <dbReference type="ARBA" id="ARBA00023125"/>
    </source>
</evidence>
<evidence type="ECO:0000313" key="6">
    <source>
        <dbReference type="EMBL" id="MFD1537223.1"/>
    </source>
</evidence>
<sequence length="297" mass="32064">MVKPLLLVTLREVCRTGSFALAARELGYTASAVSQQIAALEKDTGLVLFEREARGVRATAAAHRLVELSQRVLATLEDFGYEVRELATGTTGRLRLGSFPTASVRLVPPTLSAFTRRYPRAEILLEEGEPEELIPRVIDGALDLALVYEYGLTPQSWPDGLAAHHLLREDLLLLRPRDHGPGAELSALAGERWITSREGTGGALSLARLCAAAGFVPVVTFRSNNYDVVRHLVAARLGVAVVPALGHVPDDRVVATPLRLPAAHRTVVALHREANGNPLLADALATLRQVVLPLNDD</sequence>
<dbReference type="Proteomes" id="UP001597097">
    <property type="component" value="Unassembled WGS sequence"/>
</dbReference>
<organism evidence="6 7">
    <name type="scientific">Nonomuraea guangzhouensis</name>
    <dbReference type="NCBI Taxonomy" id="1291555"/>
    <lineage>
        <taxon>Bacteria</taxon>
        <taxon>Bacillati</taxon>
        <taxon>Actinomycetota</taxon>
        <taxon>Actinomycetes</taxon>
        <taxon>Streptosporangiales</taxon>
        <taxon>Streptosporangiaceae</taxon>
        <taxon>Nonomuraea</taxon>
    </lineage>
</organism>
<dbReference type="InterPro" id="IPR005119">
    <property type="entry name" value="LysR_subst-bd"/>
</dbReference>
<name>A0ABW4G4W7_9ACTN</name>
<comment type="caution">
    <text evidence="6">The sequence shown here is derived from an EMBL/GenBank/DDBJ whole genome shotgun (WGS) entry which is preliminary data.</text>
</comment>
<dbReference type="PROSITE" id="PS50931">
    <property type="entry name" value="HTH_LYSR"/>
    <property type="match status" value="1"/>
</dbReference>
<evidence type="ECO:0000256" key="1">
    <source>
        <dbReference type="ARBA" id="ARBA00009437"/>
    </source>
</evidence>
<gene>
    <name evidence="6" type="ORF">ACFSJ0_09270</name>
</gene>
<dbReference type="RefSeq" id="WP_219528701.1">
    <property type="nucleotide sequence ID" value="NZ_JAHKRM010000005.1"/>
</dbReference>
<protein>
    <submittedName>
        <fullName evidence="6">LysR family transcriptional regulator</fullName>
    </submittedName>
</protein>
<accession>A0ABW4G4W7</accession>
<keyword evidence="7" id="KW-1185">Reference proteome</keyword>